<evidence type="ECO:0000313" key="7">
    <source>
        <dbReference type="Proteomes" id="UP000245629"/>
    </source>
</evidence>
<dbReference type="RefSeq" id="WP_109330068.1">
    <property type="nucleotide sequence ID" value="NZ_CP029354.1"/>
</dbReference>
<keyword evidence="5" id="KW-0472">Membrane</keyword>
<dbReference type="OrthoDB" id="9800613at2"/>
<comment type="subcellular location">
    <subcellularLocation>
        <location evidence="1">Cell envelope</location>
    </subcellularLocation>
</comment>
<keyword evidence="2 3" id="KW-0175">Coiled coil</keyword>
<keyword evidence="5" id="KW-0812">Transmembrane</keyword>
<feature type="transmembrane region" description="Helical" evidence="5">
    <location>
        <begin position="55"/>
        <end position="74"/>
    </location>
</feature>
<dbReference type="PANTHER" id="PTHR32347:SF23">
    <property type="entry name" value="BLL5650 PROTEIN"/>
    <property type="match status" value="1"/>
</dbReference>
<evidence type="ECO:0000256" key="1">
    <source>
        <dbReference type="ARBA" id="ARBA00004196"/>
    </source>
</evidence>
<dbReference type="Proteomes" id="UP000245629">
    <property type="component" value="Chromosome 3"/>
</dbReference>
<feature type="region of interest" description="Disordered" evidence="4">
    <location>
        <begin position="1"/>
        <end position="26"/>
    </location>
</feature>
<evidence type="ECO:0000256" key="4">
    <source>
        <dbReference type="SAM" id="MobiDB-lite"/>
    </source>
</evidence>
<protein>
    <recommendedName>
        <fullName evidence="8">HlyD family secretion protein</fullName>
    </recommendedName>
</protein>
<organism evidence="6 7">
    <name type="scientific">Azospirillum thermophilum</name>
    <dbReference type="NCBI Taxonomy" id="2202148"/>
    <lineage>
        <taxon>Bacteria</taxon>
        <taxon>Pseudomonadati</taxon>
        <taxon>Pseudomonadota</taxon>
        <taxon>Alphaproteobacteria</taxon>
        <taxon>Rhodospirillales</taxon>
        <taxon>Azospirillaceae</taxon>
        <taxon>Azospirillum</taxon>
    </lineage>
</organism>
<dbReference type="EMBL" id="CP029354">
    <property type="protein sequence ID" value="AWK88126.1"/>
    <property type="molecule type" value="Genomic_DNA"/>
</dbReference>
<dbReference type="InterPro" id="IPR050465">
    <property type="entry name" value="UPF0194_transport"/>
</dbReference>
<keyword evidence="7" id="KW-1185">Reference proteome</keyword>
<feature type="coiled-coil region" evidence="3">
    <location>
        <begin position="127"/>
        <end position="158"/>
    </location>
</feature>
<gene>
    <name evidence="6" type="ORF">DEW08_18540</name>
</gene>
<sequence>MKIRRRGTGLSVRQQGMMQHRPPAAAPPSLAGRLFDRLEPVTGRLRPILVPVFGWVRRWLFLVLLGLFVGWVALMTELRVMALGAVDARVVRVAAAFPSQIVSTAATCDSPVAAGSVLAVVRNEIMVQQYRTEHARVEAELNQLRQAYNARVTAAEEQVTAAGHEHRAMVKVRENVQVLRATMEPLWRSRQVTLNEWLDVDNNYVKAISAEAASEATVRSRSAEAERTRLELQEQIAGLQARLTELGKLLTISGQHELKAEIAGTVTMCDRKPGEVVTAGEPIMEVQGEETPTVLAYVPAADMHRIVKGMEALVFLATGSEPLPATVSALPVQVGRLPGKLKRYFWQGQEWQQYAPVRLTFPPAPGGRVVSLRHNERVDVLFRMYPNLPIPISVLNVF</sequence>
<dbReference type="AlphaFoldDB" id="A0A2S2CUG7"/>
<evidence type="ECO:0000256" key="3">
    <source>
        <dbReference type="SAM" id="Coils"/>
    </source>
</evidence>
<evidence type="ECO:0000256" key="2">
    <source>
        <dbReference type="ARBA" id="ARBA00023054"/>
    </source>
</evidence>
<keyword evidence="5" id="KW-1133">Transmembrane helix</keyword>
<evidence type="ECO:0000256" key="5">
    <source>
        <dbReference type="SAM" id="Phobius"/>
    </source>
</evidence>
<evidence type="ECO:0000313" key="6">
    <source>
        <dbReference type="EMBL" id="AWK88126.1"/>
    </source>
</evidence>
<accession>A0A2S2CUG7</accession>
<dbReference type="KEGG" id="azz:DEW08_18540"/>
<dbReference type="PANTHER" id="PTHR32347">
    <property type="entry name" value="EFFLUX SYSTEM COMPONENT YKNX-RELATED"/>
    <property type="match status" value="1"/>
</dbReference>
<name>A0A2S2CUG7_9PROT</name>
<evidence type="ECO:0008006" key="8">
    <source>
        <dbReference type="Google" id="ProtNLM"/>
    </source>
</evidence>
<proteinExistence type="predicted"/>
<dbReference type="GO" id="GO:0030313">
    <property type="term" value="C:cell envelope"/>
    <property type="evidence" value="ECO:0007669"/>
    <property type="project" value="UniProtKB-SubCell"/>
</dbReference>
<reference evidence="7" key="1">
    <citation type="submission" date="2018-05" db="EMBL/GenBank/DDBJ databases">
        <title>Azospirillum thermophila sp. nov., a novel isolated from hot spring.</title>
        <authorList>
            <person name="Zhao Z."/>
        </authorList>
    </citation>
    <scope>NUCLEOTIDE SEQUENCE [LARGE SCALE GENOMIC DNA]</scope>
    <source>
        <strain evidence="7">CFH 70021</strain>
    </source>
</reference>
<feature type="coiled-coil region" evidence="3">
    <location>
        <begin position="222"/>
        <end position="249"/>
    </location>
</feature>